<keyword evidence="7 9" id="KW-1133">Transmembrane helix</keyword>
<dbReference type="GO" id="GO:0043190">
    <property type="term" value="C:ATP-binding cassette (ABC) transporter complex"/>
    <property type="evidence" value="ECO:0007669"/>
    <property type="project" value="InterPro"/>
</dbReference>
<keyword evidence="4" id="KW-1003">Cell membrane</keyword>
<dbReference type="Proteomes" id="UP000321181">
    <property type="component" value="Unassembled WGS sequence"/>
</dbReference>
<accession>A0A512DGL0</accession>
<protein>
    <submittedName>
        <fullName evidence="11">ABC transporter permease</fullName>
    </submittedName>
</protein>
<keyword evidence="3 9" id="KW-0813">Transport</keyword>
<dbReference type="GO" id="GO:0022857">
    <property type="term" value="F:transmembrane transporter activity"/>
    <property type="evidence" value="ECO:0007669"/>
    <property type="project" value="InterPro"/>
</dbReference>
<evidence type="ECO:0000256" key="3">
    <source>
        <dbReference type="ARBA" id="ARBA00022448"/>
    </source>
</evidence>
<dbReference type="CDD" id="cd06261">
    <property type="entry name" value="TM_PBP2"/>
    <property type="match status" value="1"/>
</dbReference>
<dbReference type="PANTHER" id="PTHR30614">
    <property type="entry name" value="MEMBRANE COMPONENT OF AMINO ACID ABC TRANSPORTER"/>
    <property type="match status" value="1"/>
</dbReference>
<feature type="transmembrane region" description="Helical" evidence="9">
    <location>
        <begin position="201"/>
        <end position="224"/>
    </location>
</feature>
<dbReference type="EMBL" id="BJYY01000021">
    <property type="protein sequence ID" value="GEO35595.1"/>
    <property type="molecule type" value="Genomic_DNA"/>
</dbReference>
<comment type="subcellular location">
    <subcellularLocation>
        <location evidence="1 9">Cell membrane</location>
        <topology evidence="1 9">Multi-pass membrane protein</topology>
    </subcellularLocation>
</comment>
<gene>
    <name evidence="11" type="ORF">CAE01nite_33200</name>
</gene>
<evidence type="ECO:0000256" key="5">
    <source>
        <dbReference type="ARBA" id="ARBA00022692"/>
    </source>
</evidence>
<keyword evidence="5 9" id="KW-0812">Transmembrane</keyword>
<sequence>MTLSDYLDQFAELFATFDVLGAFWQIVRLTAVSAVVSFVLGTVLALMRISPIPSLQWVGAAYVNVLRNTPLTVIILFCNLGLWAQLGLNLASPTSQTFFEQNNFRLAVLGLSVYHAAFVCEALRSGVNTVPVGQAEAARAIGLGFLPTARLIIFPQALRGAIAPLGNTLIALTKNTTVASAIGVAEASALMKTMIEFRPDVIIAIFLTFAIGFVILVLPVGLVVTSLSRRLAVAR</sequence>
<reference evidence="11 12" key="1">
    <citation type="submission" date="2019-07" db="EMBL/GenBank/DDBJ databases">
        <title>Whole genome shotgun sequence of Cellulomonas aerilata NBRC 106308.</title>
        <authorList>
            <person name="Hosoyama A."/>
            <person name="Uohara A."/>
            <person name="Ohji S."/>
            <person name="Ichikawa N."/>
        </authorList>
    </citation>
    <scope>NUCLEOTIDE SEQUENCE [LARGE SCALE GENOMIC DNA]</scope>
    <source>
        <strain evidence="11 12">NBRC 106308</strain>
    </source>
</reference>
<name>A0A512DGL0_9CELL</name>
<organism evidence="11 12">
    <name type="scientific">Cellulomonas aerilata</name>
    <dbReference type="NCBI Taxonomy" id="515326"/>
    <lineage>
        <taxon>Bacteria</taxon>
        <taxon>Bacillati</taxon>
        <taxon>Actinomycetota</taxon>
        <taxon>Actinomycetes</taxon>
        <taxon>Micrococcales</taxon>
        <taxon>Cellulomonadaceae</taxon>
        <taxon>Cellulomonas</taxon>
    </lineage>
</organism>
<dbReference type="Pfam" id="PF00528">
    <property type="entry name" value="BPD_transp_1"/>
    <property type="match status" value="1"/>
</dbReference>
<dbReference type="PANTHER" id="PTHR30614:SF37">
    <property type="entry name" value="AMINO-ACID ABC TRANSPORTER PERMEASE PROTEIN YHDX-RELATED"/>
    <property type="match status" value="1"/>
</dbReference>
<feature type="transmembrane region" description="Helical" evidence="9">
    <location>
        <begin position="22"/>
        <end position="47"/>
    </location>
</feature>
<evidence type="ECO:0000259" key="10">
    <source>
        <dbReference type="PROSITE" id="PS50928"/>
    </source>
</evidence>
<dbReference type="InterPro" id="IPR010065">
    <property type="entry name" value="AA_ABC_transptr_permease_3TM"/>
</dbReference>
<proteinExistence type="inferred from homology"/>
<dbReference type="GO" id="GO:0006865">
    <property type="term" value="P:amino acid transport"/>
    <property type="evidence" value="ECO:0007669"/>
    <property type="project" value="UniProtKB-KW"/>
</dbReference>
<dbReference type="NCBIfam" id="TIGR01726">
    <property type="entry name" value="HEQRo_perm_3TM"/>
    <property type="match status" value="1"/>
</dbReference>
<evidence type="ECO:0000256" key="9">
    <source>
        <dbReference type="RuleBase" id="RU363032"/>
    </source>
</evidence>
<dbReference type="SUPFAM" id="SSF161098">
    <property type="entry name" value="MetI-like"/>
    <property type="match status" value="1"/>
</dbReference>
<evidence type="ECO:0000256" key="4">
    <source>
        <dbReference type="ARBA" id="ARBA00022475"/>
    </source>
</evidence>
<evidence type="ECO:0000313" key="11">
    <source>
        <dbReference type="EMBL" id="GEO35595.1"/>
    </source>
</evidence>
<keyword evidence="8 9" id="KW-0472">Membrane</keyword>
<dbReference type="Gene3D" id="1.10.3720.10">
    <property type="entry name" value="MetI-like"/>
    <property type="match status" value="1"/>
</dbReference>
<evidence type="ECO:0000256" key="8">
    <source>
        <dbReference type="ARBA" id="ARBA00023136"/>
    </source>
</evidence>
<evidence type="ECO:0000313" key="12">
    <source>
        <dbReference type="Proteomes" id="UP000321181"/>
    </source>
</evidence>
<comment type="similarity">
    <text evidence="2">Belongs to the binding-protein-dependent transport system permease family. HisMQ subfamily.</text>
</comment>
<evidence type="ECO:0000256" key="2">
    <source>
        <dbReference type="ARBA" id="ARBA00010072"/>
    </source>
</evidence>
<keyword evidence="6" id="KW-0029">Amino-acid transport</keyword>
<feature type="domain" description="ABC transmembrane type-1" evidence="10">
    <location>
        <begin position="23"/>
        <end position="224"/>
    </location>
</feature>
<dbReference type="PROSITE" id="PS50928">
    <property type="entry name" value="ABC_TM1"/>
    <property type="match status" value="1"/>
</dbReference>
<dbReference type="InterPro" id="IPR035906">
    <property type="entry name" value="MetI-like_sf"/>
</dbReference>
<evidence type="ECO:0000256" key="7">
    <source>
        <dbReference type="ARBA" id="ARBA00022989"/>
    </source>
</evidence>
<evidence type="ECO:0000256" key="6">
    <source>
        <dbReference type="ARBA" id="ARBA00022970"/>
    </source>
</evidence>
<evidence type="ECO:0000256" key="1">
    <source>
        <dbReference type="ARBA" id="ARBA00004651"/>
    </source>
</evidence>
<keyword evidence="12" id="KW-1185">Reference proteome</keyword>
<dbReference type="InterPro" id="IPR043429">
    <property type="entry name" value="ArtM/GltK/GlnP/TcyL/YhdX-like"/>
</dbReference>
<dbReference type="InterPro" id="IPR000515">
    <property type="entry name" value="MetI-like"/>
</dbReference>
<dbReference type="AlphaFoldDB" id="A0A512DGL0"/>
<comment type="caution">
    <text evidence="11">The sequence shown here is derived from an EMBL/GenBank/DDBJ whole genome shotgun (WGS) entry which is preliminary data.</text>
</comment>